<reference evidence="4 5" key="1">
    <citation type="submission" date="2016-04" db="EMBL/GenBank/DDBJ databases">
        <title>Complete genome sequence and analysis of deep-sea sediment isolate, Amycolatopsis sp. WP1.</title>
        <authorList>
            <person name="Wang H."/>
            <person name="Chen S."/>
            <person name="Wu Q."/>
        </authorList>
    </citation>
    <scope>NUCLEOTIDE SEQUENCE [LARGE SCALE GENOMIC DNA]</scope>
    <source>
        <strain evidence="4 5">WP1</strain>
    </source>
</reference>
<protein>
    <submittedName>
        <fullName evidence="4">Transcriptional regulator</fullName>
    </submittedName>
</protein>
<dbReference type="GO" id="GO:0003677">
    <property type="term" value="F:DNA binding"/>
    <property type="evidence" value="ECO:0007669"/>
    <property type="project" value="InterPro"/>
</dbReference>
<evidence type="ECO:0000256" key="1">
    <source>
        <dbReference type="ARBA" id="ARBA00006479"/>
    </source>
</evidence>
<dbReference type="KEGG" id="aab:A4R43_33745"/>
<dbReference type="InterPro" id="IPR005471">
    <property type="entry name" value="Tscrpt_reg_IclR_N"/>
</dbReference>
<evidence type="ECO:0000259" key="3">
    <source>
        <dbReference type="Pfam" id="PF09339"/>
    </source>
</evidence>
<sequence length="430" mass="43731">MGVSVQAEQISQRTANLAGLLRALRRGPRSRSQLAAHSGLYKATVSSLVTELADRGLVRPAGLRNGGHGRPSQLVELRGEAAYGLALRVEADGFSAMTMDLAGVPLASRASVADVAQLGLERGMDELAALAEAVCADLDGPPIGVAVSVPGLVDTNAQVLRFAPALRWRDAGLADLIAARLGVDLTGVVIENEANLGAFAEVLEGPGVRELFYLSGGIGVGGGLVSGGVVLRGARGFAGEIGHITIDGAGDACSCGRTGCLETKAGFPALLRAAASPPDSLHDPSLGVDARVTALRDRIRDGDQRAAAAVHDLGTALSTALATVVDLVDPEVLVLGGYFAGLAEWLVEPIRVALGARSTGPGTRCRVVASTLGTSAALLGAAHLATERLFTDPTLAPLPVSSFCGEKPDSPQEAQVGAVGRGSAEKSEVS</sequence>
<dbReference type="Proteomes" id="UP000250434">
    <property type="component" value="Chromosome"/>
</dbReference>
<dbReference type="InterPro" id="IPR036388">
    <property type="entry name" value="WH-like_DNA-bd_sf"/>
</dbReference>
<organism evidence="4 5">
    <name type="scientific">Amycolatopsis albispora</name>
    <dbReference type="NCBI Taxonomy" id="1804986"/>
    <lineage>
        <taxon>Bacteria</taxon>
        <taxon>Bacillati</taxon>
        <taxon>Actinomycetota</taxon>
        <taxon>Actinomycetes</taxon>
        <taxon>Pseudonocardiales</taxon>
        <taxon>Pseudonocardiaceae</taxon>
        <taxon>Amycolatopsis</taxon>
    </lineage>
</organism>
<proteinExistence type="inferred from homology"/>
<evidence type="ECO:0000256" key="2">
    <source>
        <dbReference type="SAM" id="MobiDB-lite"/>
    </source>
</evidence>
<dbReference type="GO" id="GO:0006355">
    <property type="term" value="P:regulation of DNA-templated transcription"/>
    <property type="evidence" value="ECO:0007669"/>
    <property type="project" value="InterPro"/>
</dbReference>
<feature type="region of interest" description="Disordered" evidence="2">
    <location>
        <begin position="401"/>
        <end position="430"/>
    </location>
</feature>
<dbReference type="SUPFAM" id="SSF46785">
    <property type="entry name" value="Winged helix' DNA-binding domain"/>
    <property type="match status" value="1"/>
</dbReference>
<dbReference type="Gene3D" id="1.10.10.10">
    <property type="entry name" value="Winged helix-like DNA-binding domain superfamily/Winged helix DNA-binding domain"/>
    <property type="match status" value="1"/>
</dbReference>
<dbReference type="InterPro" id="IPR036390">
    <property type="entry name" value="WH_DNA-bd_sf"/>
</dbReference>
<dbReference type="Gene3D" id="3.30.420.40">
    <property type="match status" value="2"/>
</dbReference>
<dbReference type="InterPro" id="IPR043129">
    <property type="entry name" value="ATPase_NBD"/>
</dbReference>
<dbReference type="SUPFAM" id="SSF53067">
    <property type="entry name" value="Actin-like ATPase domain"/>
    <property type="match status" value="2"/>
</dbReference>
<evidence type="ECO:0000313" key="5">
    <source>
        <dbReference type="Proteomes" id="UP000250434"/>
    </source>
</evidence>
<accession>A0A344LFH3</accession>
<dbReference type="EMBL" id="CP015163">
    <property type="protein sequence ID" value="AXB46797.1"/>
    <property type="molecule type" value="Genomic_DNA"/>
</dbReference>
<evidence type="ECO:0000313" key="4">
    <source>
        <dbReference type="EMBL" id="AXB46797.1"/>
    </source>
</evidence>
<gene>
    <name evidence="4" type="ORF">A4R43_33745</name>
</gene>
<dbReference type="Pfam" id="PF00480">
    <property type="entry name" value="ROK"/>
    <property type="match status" value="1"/>
</dbReference>
<comment type="similarity">
    <text evidence="1">Belongs to the ROK (NagC/XylR) family.</text>
</comment>
<feature type="domain" description="HTH iclR-type" evidence="3">
    <location>
        <begin position="18"/>
        <end position="59"/>
    </location>
</feature>
<name>A0A344LFH3_9PSEU</name>
<dbReference type="PANTHER" id="PTHR18964:SF149">
    <property type="entry name" value="BIFUNCTIONAL UDP-N-ACETYLGLUCOSAMINE 2-EPIMERASE_N-ACETYLMANNOSAMINE KINASE"/>
    <property type="match status" value="1"/>
</dbReference>
<dbReference type="OrthoDB" id="3189808at2"/>
<dbReference type="RefSeq" id="WP_113695867.1">
    <property type="nucleotide sequence ID" value="NZ_CP015163.1"/>
</dbReference>
<dbReference type="AlphaFoldDB" id="A0A344LFH3"/>
<dbReference type="InterPro" id="IPR000600">
    <property type="entry name" value="ROK"/>
</dbReference>
<dbReference type="PANTHER" id="PTHR18964">
    <property type="entry name" value="ROK (REPRESSOR, ORF, KINASE) FAMILY"/>
    <property type="match status" value="1"/>
</dbReference>
<dbReference type="Pfam" id="PF09339">
    <property type="entry name" value="HTH_IclR"/>
    <property type="match status" value="1"/>
</dbReference>
<keyword evidence="5" id="KW-1185">Reference proteome</keyword>